<dbReference type="Proteomes" id="UP000001075">
    <property type="component" value="Unassembled WGS sequence"/>
</dbReference>
<dbReference type="EMBL" id="JH000740">
    <property type="protein sequence ID" value="EGW06508.1"/>
    <property type="molecule type" value="Genomic_DNA"/>
</dbReference>
<sequence>MPNKKTRKSETRSPSPMRVPKALELQGLLHPKLVMCRSRHTVLVTFLFECENLETDFRSLIFASTLKESHDLWGESVNCPP</sequence>
<name>G3HUJ3_CRIGR</name>
<proteinExistence type="predicted"/>
<protein>
    <submittedName>
        <fullName evidence="1">Uncharacterized protein</fullName>
    </submittedName>
</protein>
<accession>G3HUJ3</accession>
<evidence type="ECO:0000313" key="2">
    <source>
        <dbReference type="Proteomes" id="UP000001075"/>
    </source>
</evidence>
<organism evidence="1 2">
    <name type="scientific">Cricetulus griseus</name>
    <name type="common">Chinese hamster</name>
    <name type="synonym">Cricetulus barabensis griseus</name>
    <dbReference type="NCBI Taxonomy" id="10029"/>
    <lineage>
        <taxon>Eukaryota</taxon>
        <taxon>Metazoa</taxon>
        <taxon>Chordata</taxon>
        <taxon>Craniata</taxon>
        <taxon>Vertebrata</taxon>
        <taxon>Euteleostomi</taxon>
        <taxon>Mammalia</taxon>
        <taxon>Eutheria</taxon>
        <taxon>Euarchontoglires</taxon>
        <taxon>Glires</taxon>
        <taxon>Rodentia</taxon>
        <taxon>Myomorpha</taxon>
        <taxon>Muroidea</taxon>
        <taxon>Cricetidae</taxon>
        <taxon>Cricetinae</taxon>
        <taxon>Cricetulus</taxon>
    </lineage>
</organism>
<dbReference type="AlphaFoldDB" id="G3HUJ3"/>
<reference evidence="2" key="1">
    <citation type="journal article" date="2011" name="Nat. Biotechnol.">
        <title>The genomic sequence of the Chinese hamster ovary (CHO)-K1 cell line.</title>
        <authorList>
            <person name="Xu X."/>
            <person name="Nagarajan H."/>
            <person name="Lewis N.E."/>
            <person name="Pan S."/>
            <person name="Cai Z."/>
            <person name="Liu X."/>
            <person name="Chen W."/>
            <person name="Xie M."/>
            <person name="Wang W."/>
            <person name="Hammond S."/>
            <person name="Andersen M.R."/>
            <person name="Neff N."/>
            <person name="Passarelli B."/>
            <person name="Koh W."/>
            <person name="Fan H.C."/>
            <person name="Wang J."/>
            <person name="Gui Y."/>
            <person name="Lee K.H."/>
            <person name="Betenbaugh M.J."/>
            <person name="Quake S.R."/>
            <person name="Famili I."/>
            <person name="Palsson B.O."/>
            <person name="Wang J."/>
        </authorList>
    </citation>
    <scope>NUCLEOTIDE SEQUENCE [LARGE SCALE GENOMIC DNA]</scope>
    <source>
        <strain evidence="2">CHO K1 cell line</strain>
    </source>
</reference>
<dbReference type="PaxDb" id="10029-XP_007634927.1"/>
<evidence type="ECO:0000313" key="1">
    <source>
        <dbReference type="EMBL" id="EGW06508.1"/>
    </source>
</evidence>
<gene>
    <name evidence="1" type="ORF">I79_014604</name>
</gene>
<dbReference type="eggNOG" id="ENOG502SEAE">
    <property type="taxonomic scope" value="Eukaryota"/>
</dbReference>
<dbReference type="InParanoid" id="G3HUJ3"/>